<evidence type="ECO:0000313" key="1">
    <source>
        <dbReference type="EMBL" id="XAO46531.1"/>
    </source>
</evidence>
<dbReference type="EMBL" id="CP125942">
    <property type="protein sequence ID" value="XAO46531.1"/>
    <property type="molecule type" value="Genomic_DNA"/>
</dbReference>
<organism evidence="1 2">
    <name type="scientific">Glutamicibacter ectropisis</name>
    <dbReference type="NCBI Taxonomy" id="3046593"/>
    <lineage>
        <taxon>Bacteria</taxon>
        <taxon>Bacillati</taxon>
        <taxon>Actinomycetota</taxon>
        <taxon>Actinomycetes</taxon>
        <taxon>Micrococcales</taxon>
        <taxon>Micrococcaceae</taxon>
        <taxon>Glutamicibacter</taxon>
    </lineage>
</organism>
<dbReference type="Gene3D" id="3.40.50.10540">
    <property type="entry name" value="Crotonobetainyl-coa:carnitine coa-transferase, domain 1"/>
    <property type="match status" value="1"/>
</dbReference>
<dbReference type="GO" id="GO:0016740">
    <property type="term" value="F:transferase activity"/>
    <property type="evidence" value="ECO:0007669"/>
    <property type="project" value="UniProtKB-KW"/>
</dbReference>
<dbReference type="Pfam" id="PF02515">
    <property type="entry name" value="CoA_transf_3"/>
    <property type="match status" value="1"/>
</dbReference>
<dbReference type="KEGG" id="gey:QMQ05_03075"/>
<name>A0AAU6WH25_9MICC</name>
<sequence length="456" mass="48661">MGIAESANEIVKRTLGTGFTQSGVLELSQAPRIRGPQSWWGGPLAVEQLALGSVGLVATALHELSDGSIDVEIDSSQVAAAFNSSSLLEINGEKSAGFAEHSGFYRTSDGWIRTHANYPHHERALLQATGTTPGADLAKELKQYTVVQAQEIIVDAGGIATAVQTREQWLQSEAGQAAQRGEWAQFSLRAPGEGRVWNFNPRAPRALEGLRVLDLTRVIAGPTATKTLAAFGAQVLRIDAPQLPELREQHIDTGFGKRSALLDFSSATDAQRMTGLLEQADVVIIGYRHGALSSFGLGRQSLSEKYPNLIIAELDAWGYTGPWANRRGFDSIVQAACGIADAYGTEDGVPGALPVQALDHATGYGLAAAIIAMVRARAERQAVGSVRFSLARTAQALFDFGTPALPTENLDAPRMGQMDSSYGTLNYAQSPFICEGQGLDFASAPPPYGEDEPIWL</sequence>
<protein>
    <submittedName>
        <fullName evidence="1">CoA transferase</fullName>
    </submittedName>
</protein>
<dbReference type="Proteomes" id="UP001486888">
    <property type="component" value="Chromosome"/>
</dbReference>
<evidence type="ECO:0000313" key="2">
    <source>
        <dbReference type="Proteomes" id="UP001486888"/>
    </source>
</evidence>
<dbReference type="RefSeq" id="WP_345472909.1">
    <property type="nucleotide sequence ID" value="NZ_CP125942.1"/>
</dbReference>
<accession>A0AAU6WH25</accession>
<gene>
    <name evidence="1" type="ORF">QMQ05_03075</name>
</gene>
<dbReference type="SUPFAM" id="SSF89796">
    <property type="entry name" value="CoA-transferase family III (CaiB/BaiF)"/>
    <property type="match status" value="2"/>
</dbReference>
<dbReference type="PANTHER" id="PTHR48228">
    <property type="entry name" value="SUCCINYL-COA--D-CITRAMALATE COA-TRANSFERASE"/>
    <property type="match status" value="1"/>
</dbReference>
<dbReference type="InterPro" id="IPR023606">
    <property type="entry name" value="CoA-Trfase_III_dom_1_sf"/>
</dbReference>
<dbReference type="InterPro" id="IPR003673">
    <property type="entry name" value="CoA-Trfase_fam_III"/>
</dbReference>
<proteinExistence type="predicted"/>
<keyword evidence="2" id="KW-1185">Reference proteome</keyword>
<keyword evidence="1" id="KW-0808">Transferase</keyword>
<reference evidence="1 2" key="1">
    <citation type="submission" date="2023-05" db="EMBL/GenBank/DDBJ databases">
        <title>Glutamicibacter sp. B1, complete genome.</title>
        <authorList>
            <person name="Long Y.H."/>
            <person name="Fang T."/>
            <person name="Li X.Y."/>
        </authorList>
    </citation>
    <scope>NUCLEOTIDE SEQUENCE [LARGE SCALE GENOMIC DNA]</scope>
    <source>
        <strain evidence="1 2">B1</strain>
    </source>
</reference>
<dbReference type="AlphaFoldDB" id="A0AAU6WH25"/>
<dbReference type="PANTHER" id="PTHR48228:SF4">
    <property type="entry name" value="BLR3030 PROTEIN"/>
    <property type="match status" value="1"/>
</dbReference>
<dbReference type="InterPro" id="IPR050509">
    <property type="entry name" value="CoA-transferase_III"/>
</dbReference>